<evidence type="ECO:0000313" key="4">
    <source>
        <dbReference type="Proteomes" id="UP000028981"/>
    </source>
</evidence>
<evidence type="ECO:0000256" key="2">
    <source>
        <dbReference type="SAM" id="SignalP"/>
    </source>
</evidence>
<dbReference type="EMBL" id="JQGC01000003">
    <property type="protein sequence ID" value="KFL32066.1"/>
    <property type="molecule type" value="Genomic_DNA"/>
</dbReference>
<reference evidence="3 4" key="1">
    <citation type="submission" date="2014-08" db="EMBL/GenBank/DDBJ databases">
        <authorList>
            <person name="Hassan Y.I."/>
            <person name="Lepp D."/>
            <person name="Zhou T."/>
        </authorList>
    </citation>
    <scope>NUCLEOTIDE SEQUENCE [LARGE SCALE GENOMIC DNA]</scope>
    <source>
        <strain evidence="3 4">IFO13584</strain>
    </source>
</reference>
<dbReference type="OrthoDB" id="8159761at2"/>
<name>A0A087M5B3_9HYPH</name>
<dbReference type="Proteomes" id="UP000028981">
    <property type="component" value="Unassembled WGS sequence"/>
</dbReference>
<dbReference type="RefSeq" id="WP_035079371.1">
    <property type="nucleotide sequence ID" value="NZ_JQGC01000003.1"/>
</dbReference>
<protein>
    <submittedName>
        <fullName evidence="3">Uncharacterized protein</fullName>
    </submittedName>
</protein>
<organism evidence="3 4">
    <name type="scientific">Devosia riboflavina</name>
    <dbReference type="NCBI Taxonomy" id="46914"/>
    <lineage>
        <taxon>Bacteria</taxon>
        <taxon>Pseudomonadati</taxon>
        <taxon>Pseudomonadota</taxon>
        <taxon>Alphaproteobacteria</taxon>
        <taxon>Hyphomicrobiales</taxon>
        <taxon>Devosiaceae</taxon>
        <taxon>Devosia</taxon>
    </lineage>
</organism>
<accession>A0A087M5B3</accession>
<feature type="region of interest" description="Disordered" evidence="1">
    <location>
        <begin position="164"/>
        <end position="186"/>
    </location>
</feature>
<keyword evidence="4" id="KW-1185">Reference proteome</keyword>
<evidence type="ECO:0000256" key="1">
    <source>
        <dbReference type="SAM" id="MobiDB-lite"/>
    </source>
</evidence>
<keyword evidence="2" id="KW-0732">Signal</keyword>
<comment type="caution">
    <text evidence="3">The sequence shown here is derived from an EMBL/GenBank/DDBJ whole genome shotgun (WGS) entry which is preliminary data.</text>
</comment>
<evidence type="ECO:0000313" key="3">
    <source>
        <dbReference type="EMBL" id="KFL32066.1"/>
    </source>
</evidence>
<dbReference type="STRING" id="46914.JP75_03540"/>
<dbReference type="AlphaFoldDB" id="A0A087M5B3"/>
<feature type="signal peptide" evidence="2">
    <location>
        <begin position="1"/>
        <end position="21"/>
    </location>
</feature>
<sequence length="186" mass="20202">MGPHRAAGLIVLLAFAQPALAQTSGWHFSPLPGEGDRAAMGCARDATPENFTCLAVRCEDDFTTGLHVHSSRFGGDAGTWDMTLDRENLSFAAETSDSPYGARIHEDADLLLDRLRHGTFVYLRHSGDENAPFAFIDLSGSMKTIAEALYWCAPRVLPAEQNAVSDVTTDPSQLEKNNEPSPSRPQ</sequence>
<feature type="chain" id="PRO_5001825917" evidence="2">
    <location>
        <begin position="22"/>
        <end position="186"/>
    </location>
</feature>
<gene>
    <name evidence="3" type="ORF">JP75_03540</name>
</gene>
<proteinExistence type="predicted"/>